<evidence type="ECO:0000256" key="4">
    <source>
        <dbReference type="ARBA" id="ARBA00023172"/>
    </source>
</evidence>
<dbReference type="KEGG" id="gsu:GSU1710"/>
<gene>
    <name evidence="8" type="ordered locus">GSU1710</name>
</gene>
<dbReference type="InterPro" id="IPR050090">
    <property type="entry name" value="Tyrosine_recombinase_XerCD"/>
</dbReference>
<evidence type="ECO:0000313" key="8">
    <source>
        <dbReference type="EMBL" id="AFP20438.1"/>
    </source>
</evidence>
<dbReference type="InterPro" id="IPR010998">
    <property type="entry name" value="Integrase_recombinase_N"/>
</dbReference>
<feature type="domain" description="Core-binding (CB)" evidence="7">
    <location>
        <begin position="208"/>
        <end position="315"/>
    </location>
</feature>
<dbReference type="Gene3D" id="1.10.150.130">
    <property type="match status" value="1"/>
</dbReference>
<dbReference type="OrthoDB" id="9784724at2"/>
<proteinExistence type="inferred from homology"/>
<dbReference type="FunCoup" id="I7FID9">
    <property type="interactions" value="64"/>
</dbReference>
<dbReference type="InterPro" id="IPR044068">
    <property type="entry name" value="CB"/>
</dbReference>
<dbReference type="InParanoid" id="I7FID9"/>
<dbReference type="EnsemblBacteria" id="AFP20438">
    <property type="protein sequence ID" value="AFP20438"/>
    <property type="gene ID" value="GSU1710"/>
</dbReference>
<dbReference type="CDD" id="cd01184">
    <property type="entry name" value="INT_C_like_1"/>
    <property type="match status" value="1"/>
</dbReference>
<protein>
    <submittedName>
        <fullName evidence="8">Integrase family protein</fullName>
    </submittedName>
</protein>
<dbReference type="GO" id="GO:0003677">
    <property type="term" value="F:DNA binding"/>
    <property type="evidence" value="ECO:0007669"/>
    <property type="project" value="UniProtKB-UniRule"/>
</dbReference>
<evidence type="ECO:0000256" key="3">
    <source>
        <dbReference type="ARBA" id="ARBA00023125"/>
    </source>
</evidence>
<dbReference type="PANTHER" id="PTHR30349:SF41">
    <property type="entry name" value="INTEGRASE_RECOMBINASE PROTEIN MJ0367-RELATED"/>
    <property type="match status" value="1"/>
</dbReference>
<keyword evidence="2" id="KW-0229">DNA integration</keyword>
<sequence length="556" mass="64314">MGFPFLVRRGARFYFRVRIPVDLREPFGRLEVWRSLKTADHKKARTLGKLEAAKAEITFEKMRNRELTRDQLRKIAEEYLHSTLEYCEGHREGGFLPRTHDEKEGKLLAYGDLADRYKGALSDLDVQETRARGLKRAGELVDSVLKERGLTLPKDSEEYAILARELLKRALEVCTVEASRIMGDYSNDYDRSRLYRQQEAAEEKQAGLLLSEVIQAYVKDHLTCKKWTPKTEQENTSILAVFLELIGDRDITTITHQDLMSFRDTLVKLPANPKKGRAKEGKPLKEVLEMGLPPMSLTTVRKYLIRIASFFKWAKLHKYVTTNEAEGLTIKEKKKVKASAARDTYDSEDIQRLFRALEYAPNKPERFWIPLISLYSGARLNEICQLHLEDVQDIDGVPCFRIEEEGSKKVKTVAGKRVVPVHPVLIELGFMRYVQMLREKGAKRLWENLKLKRDGYGQDFGKWYQRFNRRYITSHKKKVFHSFRHTVATAMKQSGVLETVAAEVLGHENSNMTYSLYGKGYYPRPLLEALLKLDYGVDIGELREKANTGLNYRPRK</sequence>
<dbReference type="InterPro" id="IPR046668">
    <property type="entry name" value="DUF6538"/>
</dbReference>
<organism evidence="8 9">
    <name type="scientific">Geobacter sulfurreducens (strain ATCC 51573 / DSM 12127 / PCA)</name>
    <dbReference type="NCBI Taxonomy" id="243231"/>
    <lineage>
        <taxon>Bacteria</taxon>
        <taxon>Pseudomonadati</taxon>
        <taxon>Thermodesulfobacteriota</taxon>
        <taxon>Desulfuromonadia</taxon>
        <taxon>Geobacterales</taxon>
        <taxon>Geobacteraceae</taxon>
        <taxon>Geobacter</taxon>
    </lineage>
</organism>
<evidence type="ECO:0000259" key="7">
    <source>
        <dbReference type="PROSITE" id="PS51900"/>
    </source>
</evidence>
<reference evidence="8 9" key="1">
    <citation type="journal article" date="2003" name="Science">
        <title>Genome of Geobacter sulfurreducens: metal reduction in subsurface environments.</title>
        <authorList>
            <person name="Methe B.A."/>
            <person name="Nelson K.E."/>
            <person name="Eisen J.A."/>
            <person name="Paulsen I.T."/>
            <person name="Nelson W."/>
            <person name="Heidelberg J.F."/>
            <person name="Wu D."/>
            <person name="Wu M."/>
            <person name="Ward N."/>
            <person name="Beanan M.J."/>
            <person name="Dodson R.J."/>
            <person name="Madupu R."/>
            <person name="Brinkac L.M."/>
            <person name="Daugherty S.C."/>
            <person name="DeBoy R.T."/>
            <person name="Durkin A.S."/>
            <person name="Gwinn M."/>
            <person name="Kolonay J.F."/>
            <person name="Sullivan S.A."/>
            <person name="Haft D.H."/>
            <person name="Selengut J."/>
            <person name="Davidsen T.M."/>
            <person name="Zafar N."/>
            <person name="White O."/>
            <person name="Tran B."/>
            <person name="Romero C."/>
            <person name="Forberger H.A."/>
            <person name="Weidman J."/>
            <person name="Khouri H."/>
            <person name="Feldblyum T.V."/>
            <person name="Utterback T.R."/>
            <person name="Van Aken S.E."/>
            <person name="Lovley D.R."/>
            <person name="Fraser C.M."/>
        </authorList>
    </citation>
    <scope>NUCLEOTIDE SEQUENCE [LARGE SCALE GENOMIC DNA]</scope>
    <source>
        <strain evidence="9">ATCC 51573 / DSM 12127 / PCA</strain>
    </source>
</reference>
<evidence type="ECO:0000259" key="6">
    <source>
        <dbReference type="PROSITE" id="PS51898"/>
    </source>
</evidence>
<comment type="similarity">
    <text evidence="1">Belongs to the 'phage' integrase family.</text>
</comment>
<keyword evidence="3 5" id="KW-0238">DNA-binding</keyword>
<dbReference type="GO" id="GO:0009009">
    <property type="term" value="F:site-specific recombinase activity"/>
    <property type="evidence" value="ECO:0000318"/>
    <property type="project" value="GO_Central"/>
</dbReference>
<keyword evidence="4" id="KW-0233">DNA recombination</keyword>
<evidence type="ECO:0000313" key="9">
    <source>
        <dbReference type="Proteomes" id="UP000000577"/>
    </source>
</evidence>
<dbReference type="InterPro" id="IPR011010">
    <property type="entry name" value="DNA_brk_join_enz"/>
</dbReference>
<reference evidence="8 9" key="2">
    <citation type="journal article" date="2012" name="BMC Genomics">
        <title>Comparative genomic analysis of Geobacter sulfurreducens KN400, a strain with enhanced capacity for extracellular electron transfer and electricity production.</title>
        <authorList>
            <person name="Butler J.E."/>
            <person name="Young N.D."/>
            <person name="Aklujkar M."/>
            <person name="Lovley D.R."/>
        </authorList>
    </citation>
    <scope>NUCLEOTIDE SEQUENCE [LARGE SCALE GENOMIC DNA]</scope>
    <source>
        <strain evidence="9">ATCC 51573 / DSM 12127 / PCA</strain>
    </source>
</reference>
<accession>I7FID9</accession>
<dbReference type="GO" id="GO:0007059">
    <property type="term" value="P:chromosome segregation"/>
    <property type="evidence" value="ECO:0000318"/>
    <property type="project" value="GO_Central"/>
</dbReference>
<dbReference type="InterPro" id="IPR002104">
    <property type="entry name" value="Integrase_catalytic"/>
</dbReference>
<dbReference type="Gene3D" id="1.10.443.10">
    <property type="entry name" value="Intergrase catalytic core"/>
    <property type="match status" value="1"/>
</dbReference>
<dbReference type="EMBL" id="AE017180">
    <property type="protein sequence ID" value="AFP20438.1"/>
    <property type="molecule type" value="Genomic_DNA"/>
</dbReference>
<evidence type="ECO:0000256" key="5">
    <source>
        <dbReference type="PROSITE-ProRule" id="PRU01248"/>
    </source>
</evidence>
<keyword evidence="9" id="KW-1185">Reference proteome</keyword>
<dbReference type="PROSITE" id="PS51900">
    <property type="entry name" value="CB"/>
    <property type="match status" value="1"/>
</dbReference>
<feature type="domain" description="Tyr recombinase" evidence="6">
    <location>
        <begin position="340"/>
        <end position="531"/>
    </location>
</feature>
<dbReference type="PROSITE" id="PS51898">
    <property type="entry name" value="TYR_RECOMBINASE"/>
    <property type="match status" value="1"/>
</dbReference>
<name>I7FID9_GEOSL</name>
<dbReference type="InterPro" id="IPR013762">
    <property type="entry name" value="Integrase-like_cat_sf"/>
</dbReference>
<dbReference type="PANTHER" id="PTHR30349">
    <property type="entry name" value="PHAGE INTEGRASE-RELATED"/>
    <property type="match status" value="1"/>
</dbReference>
<evidence type="ECO:0000256" key="1">
    <source>
        <dbReference type="ARBA" id="ARBA00008857"/>
    </source>
</evidence>
<dbReference type="Pfam" id="PF00589">
    <property type="entry name" value="Phage_integrase"/>
    <property type="match status" value="1"/>
</dbReference>
<dbReference type="Proteomes" id="UP000000577">
    <property type="component" value="Chromosome"/>
</dbReference>
<dbReference type="AlphaFoldDB" id="I7FID9"/>
<dbReference type="Pfam" id="PF20172">
    <property type="entry name" value="DUF6538"/>
    <property type="match status" value="1"/>
</dbReference>
<dbReference type="eggNOG" id="COG0582">
    <property type="taxonomic scope" value="Bacteria"/>
</dbReference>
<dbReference type="GO" id="GO:0006310">
    <property type="term" value="P:DNA recombination"/>
    <property type="evidence" value="ECO:0000318"/>
    <property type="project" value="GO_Central"/>
</dbReference>
<dbReference type="HOGENOM" id="CLU_022238_3_1_7"/>
<dbReference type="RefSeq" id="WP_010942354.1">
    <property type="nucleotide sequence ID" value="NC_002939.5"/>
</dbReference>
<evidence type="ECO:0000256" key="2">
    <source>
        <dbReference type="ARBA" id="ARBA00022908"/>
    </source>
</evidence>
<dbReference type="STRING" id="243231.GSU1710"/>
<dbReference type="SUPFAM" id="SSF56349">
    <property type="entry name" value="DNA breaking-rejoining enzymes"/>
    <property type="match status" value="1"/>
</dbReference>